<keyword evidence="3" id="KW-0456">Lyase</keyword>
<dbReference type="GO" id="GO:0019450">
    <property type="term" value="P:L-cysteine catabolic process to pyruvate"/>
    <property type="evidence" value="ECO:0007669"/>
    <property type="project" value="TreeGrafter"/>
</dbReference>
<dbReference type="RefSeq" id="WP_277271814.1">
    <property type="nucleotide sequence ID" value="NZ_DYXE01000046.1"/>
</dbReference>
<dbReference type="InterPro" id="IPR005130">
    <property type="entry name" value="Ser_deHydtase-like_asu"/>
</dbReference>
<evidence type="ECO:0000256" key="1">
    <source>
        <dbReference type="HAMAP-Rule" id="MF_01845"/>
    </source>
</evidence>
<dbReference type="Pfam" id="PF03313">
    <property type="entry name" value="SDH_alpha"/>
    <property type="match status" value="1"/>
</dbReference>
<comment type="similarity">
    <text evidence="1">Belongs to the UPF0597 family.</text>
</comment>
<sequence length="428" mass="45968">MEELTRLIREDMKPALGVTEPGAIAFAVASAKKHTSGEVKHVKVALNSGMYKNAFTCGIPGSTRFGNLYAAALGAVAANADKGLQSLEDITREDDEQAARMVEQGMVEAVLDHIGSEITIDAVVETEQDTCTVRIRGSHTNITEIEKNGVRIWSAEETARGKVRGEEREEVPKIHKYTLQEIFTYIKKVPEEEIRFIQEAFSMNLELLEEGLESGRAVIAGQLLRENGGERISGDCLKTAQLLCNGAIEARVLGLSRPAMSITGSGAHGIIATMPLYACQQVEELPEEMLLRAAALSYLITMYIKEYSGKLSAFCGCGIAAGTGMACGLAFMKGGDEKAIERVIRNMASGLTGMICDGGNHGCAMKGIVAVDAAFRAVDLALQGVSIEEIHGINGRTPEDTMRYMGLIASPGMTGTEKTIVEIMEQKG</sequence>
<protein>
    <recommendedName>
        <fullName evidence="1">UPF0597 protein K8V39_04635</fullName>
    </recommendedName>
</protein>
<dbReference type="PANTHER" id="PTHR30501:SF2">
    <property type="entry name" value="UPF0597 PROTEIN YHAM"/>
    <property type="match status" value="1"/>
</dbReference>
<name>A0A9D3AIS5_9FIRM</name>
<dbReference type="InterPro" id="IPR021144">
    <property type="entry name" value="UPF0597"/>
</dbReference>
<dbReference type="Proteomes" id="UP000813420">
    <property type="component" value="Unassembled WGS sequence"/>
</dbReference>
<dbReference type="AlphaFoldDB" id="A0A9D3AIS5"/>
<dbReference type="PANTHER" id="PTHR30501">
    <property type="entry name" value="UPF0597 PROTEIN YHAM"/>
    <property type="match status" value="1"/>
</dbReference>
<dbReference type="GO" id="GO:0080146">
    <property type="term" value="F:L-cysteine desulfhydrase activity"/>
    <property type="evidence" value="ECO:0007669"/>
    <property type="project" value="TreeGrafter"/>
</dbReference>
<accession>A0A9D3AIS5</accession>
<comment type="caution">
    <text evidence="3">The sequence shown here is derived from an EMBL/GenBank/DDBJ whole genome shotgun (WGS) entry which is preliminary data.</text>
</comment>
<organism evidence="3 4">
    <name type="scientific">Merdimonas faecis</name>
    <dbReference type="NCBI Taxonomy" id="1653435"/>
    <lineage>
        <taxon>Bacteria</taxon>
        <taxon>Bacillati</taxon>
        <taxon>Bacillota</taxon>
        <taxon>Clostridia</taxon>
        <taxon>Lachnospirales</taxon>
        <taxon>Lachnospiraceae</taxon>
        <taxon>Merdimonas</taxon>
    </lineage>
</organism>
<gene>
    <name evidence="3" type="ORF">K8V39_04635</name>
</gene>
<reference evidence="3" key="1">
    <citation type="journal article" date="2021" name="PeerJ">
        <title>Extensive microbial diversity within the chicken gut microbiome revealed by metagenomics and culture.</title>
        <authorList>
            <person name="Gilroy R."/>
            <person name="Ravi A."/>
            <person name="Getino M."/>
            <person name="Pursley I."/>
            <person name="Horton D.L."/>
            <person name="Alikhan N.F."/>
            <person name="Baker D."/>
            <person name="Gharbi K."/>
            <person name="Hall N."/>
            <person name="Watson M."/>
            <person name="Adriaenssens E.M."/>
            <person name="Foster-Nyarko E."/>
            <person name="Jarju S."/>
            <person name="Secka A."/>
            <person name="Antonio M."/>
            <person name="Oren A."/>
            <person name="Chaudhuri R.R."/>
            <person name="La Ragione R."/>
            <person name="Hildebrand F."/>
            <person name="Pallen M.J."/>
        </authorList>
    </citation>
    <scope>NUCLEOTIDE SEQUENCE</scope>
    <source>
        <strain evidence="3">USAMLcec4-12693</strain>
    </source>
</reference>
<feature type="domain" description="Serine dehydratase-like alpha subunit" evidence="2">
    <location>
        <begin position="82"/>
        <end position="421"/>
    </location>
</feature>
<evidence type="ECO:0000313" key="3">
    <source>
        <dbReference type="EMBL" id="HJH49530.1"/>
    </source>
</evidence>
<evidence type="ECO:0000313" key="4">
    <source>
        <dbReference type="Proteomes" id="UP000813420"/>
    </source>
</evidence>
<dbReference type="HAMAP" id="MF_01845">
    <property type="entry name" value="UPF0597"/>
    <property type="match status" value="1"/>
</dbReference>
<dbReference type="PIRSF" id="PIRSF006054">
    <property type="entry name" value="UCP006054"/>
    <property type="match status" value="1"/>
</dbReference>
<dbReference type="EMBL" id="DYXE01000046">
    <property type="protein sequence ID" value="HJH49530.1"/>
    <property type="molecule type" value="Genomic_DNA"/>
</dbReference>
<reference evidence="3" key="2">
    <citation type="submission" date="2021-09" db="EMBL/GenBank/DDBJ databases">
        <authorList>
            <person name="Gilroy R."/>
        </authorList>
    </citation>
    <scope>NUCLEOTIDE SEQUENCE</scope>
    <source>
        <strain evidence="3">USAMLcec4-12693</strain>
    </source>
</reference>
<proteinExistence type="inferred from homology"/>
<evidence type="ECO:0000259" key="2">
    <source>
        <dbReference type="Pfam" id="PF03313"/>
    </source>
</evidence>